<evidence type="ECO:0000256" key="3">
    <source>
        <dbReference type="SAM" id="Phobius"/>
    </source>
</evidence>
<feature type="transmembrane region" description="Helical" evidence="3">
    <location>
        <begin position="12"/>
        <end position="33"/>
    </location>
</feature>
<keyword evidence="3" id="KW-0812">Transmembrane</keyword>
<feature type="coiled-coil region" evidence="1">
    <location>
        <begin position="78"/>
        <end position="123"/>
    </location>
</feature>
<dbReference type="RefSeq" id="WP_054623580.1">
    <property type="nucleotide sequence ID" value="NZ_LDYI01000145.1"/>
</dbReference>
<dbReference type="AlphaFoldDB" id="A0A0P7KTM6"/>
<feature type="region of interest" description="Disordered" evidence="2">
    <location>
        <begin position="147"/>
        <end position="178"/>
    </location>
</feature>
<evidence type="ECO:0000256" key="1">
    <source>
        <dbReference type="SAM" id="Coils"/>
    </source>
</evidence>
<protein>
    <submittedName>
        <fullName evidence="4">Uncharacterized protein</fullName>
    </submittedName>
</protein>
<dbReference type="PATRIC" id="fig|562.7813.peg.4443"/>
<evidence type="ECO:0000313" key="5">
    <source>
        <dbReference type="Proteomes" id="UP000050556"/>
    </source>
</evidence>
<evidence type="ECO:0000313" key="4">
    <source>
        <dbReference type="EMBL" id="KPO06869.1"/>
    </source>
</evidence>
<reference evidence="4 5" key="1">
    <citation type="journal article" date="2015" name="Front. Microbiol.">
        <title>Genetic determinants of heat resistance in Escherichia coli.</title>
        <authorList>
            <person name="Mercer R.G."/>
            <person name="Zheng J."/>
            <person name="Garcia-Hernandez R."/>
            <person name="Ruan L."/>
            <person name="Ganzle M.G."/>
            <person name="McMullen L.M."/>
        </authorList>
    </citation>
    <scope>NUCLEOTIDE SEQUENCE [LARGE SCALE GENOMIC DNA]</scope>
    <source>
        <strain evidence="4 5">AW1.3</strain>
    </source>
</reference>
<dbReference type="EMBL" id="LDYI01000145">
    <property type="protein sequence ID" value="KPO06869.1"/>
    <property type="molecule type" value="Genomic_DNA"/>
</dbReference>
<name>A0A0P7KTM6_ECOLX</name>
<dbReference type="Proteomes" id="UP000050556">
    <property type="component" value="Unassembled WGS sequence"/>
</dbReference>
<keyword evidence="3" id="KW-1133">Transmembrane helix</keyword>
<dbReference type="PROSITE" id="PS51257">
    <property type="entry name" value="PROKAR_LIPOPROTEIN"/>
    <property type="match status" value="1"/>
</dbReference>
<organism evidence="4 5">
    <name type="scientific">Escherichia coli</name>
    <dbReference type="NCBI Taxonomy" id="562"/>
    <lineage>
        <taxon>Bacteria</taxon>
        <taxon>Pseudomonadati</taxon>
        <taxon>Pseudomonadota</taxon>
        <taxon>Gammaproteobacteria</taxon>
        <taxon>Enterobacterales</taxon>
        <taxon>Enterobacteriaceae</taxon>
        <taxon>Escherichia</taxon>
    </lineage>
</organism>
<keyword evidence="3" id="KW-0472">Membrane</keyword>
<proteinExistence type="predicted"/>
<keyword evidence="1" id="KW-0175">Coiled coil</keyword>
<accession>A0A0P7KTM6</accession>
<gene>
    <name evidence="4" type="ORF">ACU57_22740</name>
</gene>
<sequence>MWEAAQKILRVSWKPLLVVVVLAGCGIWFGTFLTGNKLDAQALAFSQEKQRLTDGFSEKERQWDQERLSAANQYAADLKAALDKQNAWQQKADALTRELAEKQKAHDETVRDLKKRLKDALDKDGPGYTGIGPGGLQLFREAFGYSGSESHPAGQHLPATASGAPGHTGQTTGTGGGLSPTGIVSFSAEYGAWCQLIEGRLQAINEYYRK</sequence>
<comment type="caution">
    <text evidence="4">The sequence shown here is derived from an EMBL/GenBank/DDBJ whole genome shotgun (WGS) entry which is preliminary data.</text>
</comment>
<evidence type="ECO:0000256" key="2">
    <source>
        <dbReference type="SAM" id="MobiDB-lite"/>
    </source>
</evidence>